<sequence length="134" mass="14161">MLKTHTRTWLGIIACLLMQVGLMAGAFPAHAASRAHAMAMTHCASMTHKTSDACDKHSMPGLGTPTLHDHHRAGHGQGCCHIHSVSAEPLLTLASTPSLSAHPAIARRFAKTGHTSLSGTDWIPTPPPPKQLIS</sequence>
<dbReference type="PATRIC" id="fig|38307.3.peg.650"/>
<dbReference type="Proteomes" id="UP000077786">
    <property type="component" value="Unassembled WGS sequence"/>
</dbReference>
<protein>
    <submittedName>
        <fullName evidence="2">Uncharacterized protein</fullName>
    </submittedName>
</protein>
<comment type="caution">
    <text evidence="2">The sequence shown here is derived from an EMBL/GenBank/DDBJ whole genome shotgun (WGS) entry which is preliminary data.</text>
</comment>
<keyword evidence="1" id="KW-0732">Signal</keyword>
<evidence type="ECO:0000313" key="3">
    <source>
        <dbReference type="Proteomes" id="UP000077786"/>
    </source>
</evidence>
<dbReference type="RefSeq" id="WP_064273493.1">
    <property type="nucleotide sequence ID" value="NZ_LUTU01000005.1"/>
</dbReference>
<feature type="chain" id="PRO_5008590088" evidence="1">
    <location>
        <begin position="32"/>
        <end position="134"/>
    </location>
</feature>
<proteinExistence type="predicted"/>
<gene>
    <name evidence="2" type="ORF">A0123_00633</name>
</gene>
<evidence type="ECO:0000256" key="1">
    <source>
        <dbReference type="SAM" id="SignalP"/>
    </source>
</evidence>
<dbReference type="EMBL" id="LUTU01000005">
    <property type="protein sequence ID" value="OAJ67933.1"/>
    <property type="molecule type" value="Genomic_DNA"/>
</dbReference>
<reference evidence="2 3" key="1">
    <citation type="submission" date="2016-03" db="EMBL/GenBank/DDBJ databases">
        <title>Draft genome sequence of Gluconobacter cerinus strain CECT 9110.</title>
        <authorList>
            <person name="Sainz F."/>
            <person name="Mas A."/>
            <person name="Torija M.J."/>
        </authorList>
    </citation>
    <scope>NUCLEOTIDE SEQUENCE [LARGE SCALE GENOMIC DNA]</scope>
    <source>
        <strain evidence="2 3">CECT 9110</strain>
    </source>
</reference>
<dbReference type="AlphaFoldDB" id="A0A1B6VL32"/>
<accession>A0A1B6VL32</accession>
<dbReference type="OrthoDB" id="7280726at2"/>
<organism evidence="2 3">
    <name type="scientific">Gluconobacter cerinus</name>
    <dbReference type="NCBI Taxonomy" id="38307"/>
    <lineage>
        <taxon>Bacteria</taxon>
        <taxon>Pseudomonadati</taxon>
        <taxon>Pseudomonadota</taxon>
        <taxon>Alphaproteobacteria</taxon>
        <taxon>Acetobacterales</taxon>
        <taxon>Acetobacteraceae</taxon>
        <taxon>Gluconobacter</taxon>
    </lineage>
</organism>
<name>A0A1B6VL32_9PROT</name>
<evidence type="ECO:0000313" key="2">
    <source>
        <dbReference type="EMBL" id="OAJ67933.1"/>
    </source>
</evidence>
<feature type="signal peptide" evidence="1">
    <location>
        <begin position="1"/>
        <end position="31"/>
    </location>
</feature>